<evidence type="ECO:0000313" key="1">
    <source>
        <dbReference type="EMBL" id="MEU3787920.1"/>
    </source>
</evidence>
<dbReference type="Proteomes" id="UP001550739">
    <property type="component" value="Unassembled WGS sequence"/>
</dbReference>
<gene>
    <name evidence="1" type="ORF">AB0E89_46730</name>
</gene>
<organism evidence="1 2">
    <name type="scientific">Streptomyces sp. 900129855</name>
    <dbReference type="NCBI Taxonomy" id="3155129"/>
    <lineage>
        <taxon>Bacteria</taxon>
        <taxon>Bacillati</taxon>
        <taxon>Actinomycetota</taxon>
        <taxon>Actinomycetes</taxon>
        <taxon>Kitasatosporales</taxon>
        <taxon>Streptomycetaceae</taxon>
        <taxon>Streptomyces</taxon>
    </lineage>
</organism>
<reference evidence="1 2" key="1">
    <citation type="submission" date="2024-06" db="EMBL/GenBank/DDBJ databases">
        <title>The Natural Products Discovery Center: Release of the First 8490 Sequenced Strains for Exploring Actinobacteria Biosynthetic Diversity.</title>
        <authorList>
            <person name="Kalkreuter E."/>
            <person name="Kautsar S.A."/>
            <person name="Yang D."/>
            <person name="Bader C.D."/>
            <person name="Teijaro C.N."/>
            <person name="Fluegel L."/>
            <person name="Davis C.M."/>
            <person name="Simpson J.R."/>
            <person name="Lauterbach L."/>
            <person name="Steele A.D."/>
            <person name="Gui C."/>
            <person name="Meng S."/>
            <person name="Li G."/>
            <person name="Viehrig K."/>
            <person name="Ye F."/>
            <person name="Su P."/>
            <person name="Kiefer A.F."/>
            <person name="Nichols A."/>
            <person name="Cepeda A.J."/>
            <person name="Yan W."/>
            <person name="Fan B."/>
            <person name="Jiang Y."/>
            <person name="Adhikari A."/>
            <person name="Zheng C.-J."/>
            <person name="Schuster L."/>
            <person name="Cowan T.M."/>
            <person name="Smanski M.J."/>
            <person name="Chevrette M.G."/>
            <person name="De Carvalho L.P.S."/>
            <person name="Shen B."/>
        </authorList>
    </citation>
    <scope>NUCLEOTIDE SEQUENCE [LARGE SCALE GENOMIC DNA]</scope>
    <source>
        <strain evidence="1 2">NPDC033843</strain>
    </source>
</reference>
<protein>
    <submittedName>
        <fullName evidence="1">Uncharacterized protein</fullName>
    </submittedName>
</protein>
<name>A0ABV3A137_9ACTN</name>
<dbReference type="EMBL" id="JBEZVE010000059">
    <property type="protein sequence ID" value="MEU3787920.1"/>
    <property type="molecule type" value="Genomic_DNA"/>
</dbReference>
<keyword evidence="2" id="KW-1185">Reference proteome</keyword>
<comment type="caution">
    <text evidence="1">The sequence shown here is derived from an EMBL/GenBank/DDBJ whole genome shotgun (WGS) entry which is preliminary data.</text>
</comment>
<evidence type="ECO:0000313" key="2">
    <source>
        <dbReference type="Proteomes" id="UP001550739"/>
    </source>
</evidence>
<sequence length="106" mass="11657">MGCEAVEQALEEHVVACRGEVDRLCGEAERIGKLLADREHELERLLTARQVLAGLPGVHSPTVEVKLPGSRPGSRACWPVVRIGGRPSARRSPPRCWTCWVRAAPR</sequence>
<accession>A0ABV3A137</accession>
<dbReference type="RefSeq" id="WP_334573512.1">
    <property type="nucleotide sequence ID" value="NZ_JBEZVE010000059.1"/>
</dbReference>
<proteinExistence type="predicted"/>